<dbReference type="EMBL" id="AP012279">
    <property type="protein sequence ID" value="BAL73993.1"/>
    <property type="molecule type" value="Genomic_DNA"/>
</dbReference>
<dbReference type="AlphaFoldDB" id="A0AAI8M5T6"/>
<dbReference type="KEGG" id="brs:S23_07730"/>
<reference evidence="3 4" key="1">
    <citation type="journal article" date="2012" name="Microbes Environ.">
        <title>Complete genome sequence of Bradyrhizobium sp. S23321: insights into symbiosis evolution in soil oligotrophs.</title>
        <authorList>
            <person name="Okubo T."/>
            <person name="Tsukui T."/>
            <person name="Maita H."/>
            <person name="Okamoto S."/>
            <person name="Oshima K."/>
            <person name="Fujisawa T."/>
            <person name="Saito A."/>
            <person name="Futamata H."/>
            <person name="Hattori R."/>
            <person name="Shimomura Y."/>
            <person name="Haruta S."/>
            <person name="Morimoto S."/>
            <person name="Wang Y."/>
            <person name="Sakai Y."/>
            <person name="Hattori M."/>
            <person name="Aizawa S."/>
            <person name="Nagashima K.V.P."/>
            <person name="Masuda S."/>
            <person name="Hattori T."/>
            <person name="Yamashita A."/>
            <person name="Bao Z."/>
            <person name="Hayatsu M."/>
            <person name="Kajiya-Kanegae H."/>
            <person name="Yoshinaga I."/>
            <person name="Sakamoto K."/>
            <person name="Toyota K."/>
            <person name="Nakao M."/>
            <person name="Kohara M."/>
            <person name="Anda M."/>
            <person name="Niwa R."/>
            <person name="Jung-Hwan P."/>
            <person name="Sameshima-Saito R."/>
            <person name="Tokuda S."/>
            <person name="Yamamoto S."/>
            <person name="Yamamoto S."/>
            <person name="Yokoyama T."/>
            <person name="Akutsu T."/>
            <person name="Nakamura Y."/>
            <person name="Nakahira-Yanaka Y."/>
            <person name="Takada Hoshino Y."/>
            <person name="Hirakawa H."/>
            <person name="Mitsui H."/>
            <person name="Terasawa K."/>
            <person name="Itakura M."/>
            <person name="Sato S."/>
            <person name="Ikeda-Ohtsubo W."/>
            <person name="Sakakura N."/>
            <person name="Kaminuma E."/>
            <person name="Minamisawa K."/>
        </authorList>
    </citation>
    <scope>NUCLEOTIDE SEQUENCE [LARGE SCALE GENOMIC DNA]</scope>
    <source>
        <strain evidence="3 4">S23321</strain>
    </source>
</reference>
<dbReference type="Proteomes" id="UP000007886">
    <property type="component" value="Chromosome"/>
</dbReference>
<protein>
    <submittedName>
        <fullName evidence="3">Uncharacterized protein</fullName>
    </submittedName>
</protein>
<keyword evidence="2" id="KW-0812">Transmembrane</keyword>
<name>A0AAI8M5T6_9BRAD</name>
<keyword evidence="2" id="KW-1133">Transmembrane helix</keyword>
<keyword evidence="2" id="KW-0472">Membrane</keyword>
<gene>
    <name evidence="3" type="ORF">S23_07730</name>
</gene>
<feature type="compositionally biased region" description="Basic and acidic residues" evidence="1">
    <location>
        <begin position="102"/>
        <end position="111"/>
    </location>
</feature>
<evidence type="ECO:0000256" key="1">
    <source>
        <dbReference type="SAM" id="MobiDB-lite"/>
    </source>
</evidence>
<evidence type="ECO:0000256" key="2">
    <source>
        <dbReference type="SAM" id="Phobius"/>
    </source>
</evidence>
<evidence type="ECO:0000313" key="4">
    <source>
        <dbReference type="Proteomes" id="UP000007886"/>
    </source>
</evidence>
<feature type="transmembrane region" description="Helical" evidence="2">
    <location>
        <begin position="60"/>
        <end position="83"/>
    </location>
</feature>
<keyword evidence="4" id="KW-1185">Reference proteome</keyword>
<evidence type="ECO:0000313" key="3">
    <source>
        <dbReference type="EMBL" id="BAL73993.1"/>
    </source>
</evidence>
<proteinExistence type="predicted"/>
<feature type="transmembrane region" description="Helical" evidence="2">
    <location>
        <begin position="12"/>
        <end position="31"/>
    </location>
</feature>
<feature type="region of interest" description="Disordered" evidence="1">
    <location>
        <begin position="90"/>
        <end position="111"/>
    </location>
</feature>
<sequence>MFGLSSELNLTIASVLIVASGLVGIATGYVFRIWALVLISPIIAILSAFVLRAYGFGMLAGVTVIAACLAVCQLAYFAATYLLHAREASPHEEVDGQPGEISEQKIRSQHK</sequence>
<accession>A0AAI8M5T6</accession>
<organism evidence="3 4">
    <name type="scientific">Bradyrhizobium cosmicum</name>
    <dbReference type="NCBI Taxonomy" id="1404864"/>
    <lineage>
        <taxon>Bacteria</taxon>
        <taxon>Pseudomonadati</taxon>
        <taxon>Pseudomonadota</taxon>
        <taxon>Alphaproteobacteria</taxon>
        <taxon>Hyphomicrobiales</taxon>
        <taxon>Nitrobacteraceae</taxon>
        <taxon>Bradyrhizobium</taxon>
    </lineage>
</organism>
<feature type="transmembrane region" description="Helical" evidence="2">
    <location>
        <begin position="36"/>
        <end position="54"/>
    </location>
</feature>